<organism evidence="1 2">
    <name type="scientific">Melastoma candidum</name>
    <dbReference type="NCBI Taxonomy" id="119954"/>
    <lineage>
        <taxon>Eukaryota</taxon>
        <taxon>Viridiplantae</taxon>
        <taxon>Streptophyta</taxon>
        <taxon>Embryophyta</taxon>
        <taxon>Tracheophyta</taxon>
        <taxon>Spermatophyta</taxon>
        <taxon>Magnoliopsida</taxon>
        <taxon>eudicotyledons</taxon>
        <taxon>Gunneridae</taxon>
        <taxon>Pentapetalae</taxon>
        <taxon>rosids</taxon>
        <taxon>malvids</taxon>
        <taxon>Myrtales</taxon>
        <taxon>Melastomataceae</taxon>
        <taxon>Melastomatoideae</taxon>
        <taxon>Melastomateae</taxon>
        <taxon>Melastoma</taxon>
    </lineage>
</organism>
<dbReference type="Proteomes" id="UP001057402">
    <property type="component" value="Chromosome 4"/>
</dbReference>
<evidence type="ECO:0000313" key="1">
    <source>
        <dbReference type="EMBL" id="KAI4374343.1"/>
    </source>
</evidence>
<gene>
    <name evidence="1" type="ORF">MLD38_012350</name>
</gene>
<protein>
    <submittedName>
        <fullName evidence="1">Uncharacterized protein</fullName>
    </submittedName>
</protein>
<name>A0ACB9RA74_9MYRT</name>
<evidence type="ECO:0000313" key="2">
    <source>
        <dbReference type="Proteomes" id="UP001057402"/>
    </source>
</evidence>
<reference evidence="2" key="1">
    <citation type="journal article" date="2023" name="Front. Plant Sci.">
        <title>Chromosomal-level genome assembly of Melastoma candidum provides insights into trichome evolution.</title>
        <authorList>
            <person name="Zhong Y."/>
            <person name="Wu W."/>
            <person name="Sun C."/>
            <person name="Zou P."/>
            <person name="Liu Y."/>
            <person name="Dai S."/>
            <person name="Zhou R."/>
        </authorList>
    </citation>
    <scope>NUCLEOTIDE SEQUENCE [LARGE SCALE GENOMIC DNA]</scope>
</reference>
<keyword evidence="2" id="KW-1185">Reference proteome</keyword>
<sequence length="540" mass="60269">MSAAAALFPLPRRSVVRRKFPSLRTLASLSPSFEPPPPPSGPAGAPGAAPASYFPKKNQVLELDCESLAYKGRGVCKVSDTGFVVLCDRALPGERFLGRVTRRKGSYAEVTKLRTITPHRDIVDPPCEYAQYCGGCKTQNLLYEAQIRAKEQQVHELIIHVGKFDVRDPEFRNVMQPIIPCQLQFHYRNKMEFSFGIQRWLPKELLDKNREGMDEPALGLHAPGFFDKVLNIDRCLLQSEPANKVLAAIQECWQDPCLGLSPYDVHSHTGFLKHLMLRTGRDIETGLPEVMVNFVTSSHKPDLLKPLVDKVSAFPEVTSIVNNVNSSVGNTSLGEVEYILHGKPFIMETLRGLVFQISANSFFQTNTHQAELLYRLIEECANLRGDGSEIVLDLFCGTGTIGLTLAKSVKHVYGYEVVAQAIADARVNAKLNGIHNTTFIQGDLNKIDENFGNNFPKPDIVISDPNRPGMHMKLIKFLLRLKSPRIIYVSCNPATCARDLDYLCHCSGENGPYRLRSVQPVDMFPHTPHIECVCLLELCQ</sequence>
<accession>A0ACB9RA74</accession>
<comment type="caution">
    <text evidence="1">The sequence shown here is derived from an EMBL/GenBank/DDBJ whole genome shotgun (WGS) entry which is preliminary data.</text>
</comment>
<dbReference type="EMBL" id="CM042883">
    <property type="protein sequence ID" value="KAI4374343.1"/>
    <property type="molecule type" value="Genomic_DNA"/>
</dbReference>
<proteinExistence type="predicted"/>